<dbReference type="GO" id="GO:0008270">
    <property type="term" value="F:zinc ion binding"/>
    <property type="evidence" value="ECO:0007669"/>
    <property type="project" value="UniProtKB-KW"/>
</dbReference>
<dbReference type="GO" id="GO:0000981">
    <property type="term" value="F:DNA-binding transcription factor activity, RNA polymerase II-specific"/>
    <property type="evidence" value="ECO:0007669"/>
    <property type="project" value="TreeGrafter"/>
</dbReference>
<gene>
    <name evidence="7" type="ORF">R3P38DRAFT_2588040</name>
</gene>
<keyword evidence="1" id="KW-0479">Metal-binding</keyword>
<dbReference type="PANTHER" id="PTHR23235:SF120">
    <property type="entry name" value="KRUPPEL-LIKE FACTOR 15"/>
    <property type="match status" value="1"/>
</dbReference>
<proteinExistence type="predicted"/>
<accession>A0AAV9Z3G5</accession>
<reference evidence="7 8" key="1">
    <citation type="journal article" date="2024" name="J Genomics">
        <title>Draft genome sequencing and assembly of Favolaschia claudopus CIRM-BRFM 2984 isolated from oak limbs.</title>
        <authorList>
            <person name="Navarro D."/>
            <person name="Drula E."/>
            <person name="Chaduli D."/>
            <person name="Cazenave R."/>
            <person name="Ahrendt S."/>
            <person name="Wang J."/>
            <person name="Lipzen A."/>
            <person name="Daum C."/>
            <person name="Barry K."/>
            <person name="Grigoriev I.V."/>
            <person name="Favel A."/>
            <person name="Rosso M.N."/>
            <person name="Martin F."/>
        </authorList>
    </citation>
    <scope>NUCLEOTIDE SEQUENCE [LARGE SCALE GENOMIC DNA]</scope>
    <source>
        <strain evidence="7 8">CIRM-BRFM 2984</strain>
    </source>
</reference>
<organism evidence="7 8">
    <name type="scientific">Favolaschia claudopus</name>
    <dbReference type="NCBI Taxonomy" id="2862362"/>
    <lineage>
        <taxon>Eukaryota</taxon>
        <taxon>Fungi</taxon>
        <taxon>Dikarya</taxon>
        <taxon>Basidiomycota</taxon>
        <taxon>Agaricomycotina</taxon>
        <taxon>Agaricomycetes</taxon>
        <taxon>Agaricomycetidae</taxon>
        <taxon>Agaricales</taxon>
        <taxon>Marasmiineae</taxon>
        <taxon>Mycenaceae</taxon>
        <taxon>Favolaschia</taxon>
    </lineage>
</organism>
<dbReference type="SMART" id="SM00355">
    <property type="entry name" value="ZnF_C2H2"/>
    <property type="match status" value="2"/>
</dbReference>
<name>A0AAV9Z3G5_9AGAR</name>
<evidence type="ECO:0000259" key="6">
    <source>
        <dbReference type="PROSITE" id="PS50157"/>
    </source>
</evidence>
<dbReference type="PANTHER" id="PTHR23235">
    <property type="entry name" value="KRUEPPEL-LIKE TRANSCRIPTION FACTOR"/>
    <property type="match status" value="1"/>
</dbReference>
<feature type="non-terminal residue" evidence="7">
    <location>
        <position position="177"/>
    </location>
</feature>
<dbReference type="Proteomes" id="UP001362999">
    <property type="component" value="Unassembled WGS sequence"/>
</dbReference>
<keyword evidence="3" id="KW-0862">Zinc</keyword>
<feature type="domain" description="C2H2-type" evidence="6">
    <location>
        <begin position="152"/>
        <end position="177"/>
    </location>
</feature>
<dbReference type="Gene3D" id="3.30.160.60">
    <property type="entry name" value="Classic Zinc Finger"/>
    <property type="match status" value="2"/>
</dbReference>
<evidence type="ECO:0000256" key="4">
    <source>
        <dbReference type="PROSITE-ProRule" id="PRU00042"/>
    </source>
</evidence>
<dbReference type="SUPFAM" id="SSF57667">
    <property type="entry name" value="beta-beta-alpha zinc fingers"/>
    <property type="match status" value="1"/>
</dbReference>
<feature type="compositionally biased region" description="Low complexity" evidence="5">
    <location>
        <begin position="13"/>
        <end position="23"/>
    </location>
</feature>
<keyword evidence="8" id="KW-1185">Reference proteome</keyword>
<dbReference type="InterPro" id="IPR036236">
    <property type="entry name" value="Znf_C2H2_sf"/>
</dbReference>
<protein>
    <recommendedName>
        <fullName evidence="6">C2H2-type domain-containing protein</fullName>
    </recommendedName>
</protein>
<dbReference type="EMBL" id="JAWWNJ010000224">
    <property type="protein sequence ID" value="KAK6969440.1"/>
    <property type="molecule type" value="Genomic_DNA"/>
</dbReference>
<evidence type="ECO:0000256" key="3">
    <source>
        <dbReference type="ARBA" id="ARBA00022833"/>
    </source>
</evidence>
<feature type="domain" description="C2H2-type" evidence="6">
    <location>
        <begin position="121"/>
        <end position="151"/>
    </location>
</feature>
<keyword evidence="2 4" id="KW-0863">Zinc-finger</keyword>
<evidence type="ECO:0000313" key="7">
    <source>
        <dbReference type="EMBL" id="KAK6969440.1"/>
    </source>
</evidence>
<evidence type="ECO:0000256" key="2">
    <source>
        <dbReference type="ARBA" id="ARBA00022771"/>
    </source>
</evidence>
<dbReference type="Pfam" id="PF00096">
    <property type="entry name" value="zf-C2H2"/>
    <property type="match status" value="2"/>
</dbReference>
<dbReference type="GO" id="GO:0000978">
    <property type="term" value="F:RNA polymerase II cis-regulatory region sequence-specific DNA binding"/>
    <property type="evidence" value="ECO:0007669"/>
    <property type="project" value="TreeGrafter"/>
</dbReference>
<evidence type="ECO:0000256" key="5">
    <source>
        <dbReference type="SAM" id="MobiDB-lite"/>
    </source>
</evidence>
<dbReference type="PROSITE" id="PS00028">
    <property type="entry name" value="ZINC_FINGER_C2H2_1"/>
    <property type="match status" value="2"/>
</dbReference>
<feature type="region of interest" description="Disordered" evidence="5">
    <location>
        <begin position="1"/>
        <end position="23"/>
    </location>
</feature>
<dbReference type="AlphaFoldDB" id="A0AAV9Z3G5"/>
<feature type="compositionally biased region" description="Polar residues" evidence="5">
    <location>
        <begin position="1"/>
        <end position="12"/>
    </location>
</feature>
<comment type="caution">
    <text evidence="7">The sequence shown here is derived from an EMBL/GenBank/DDBJ whole genome shotgun (WGS) entry which is preliminary data.</text>
</comment>
<dbReference type="InterPro" id="IPR013087">
    <property type="entry name" value="Znf_C2H2_type"/>
</dbReference>
<sequence>MSASAPQLSSHSQPPVLQGLPQVPTPAAIASSSSAPAILAPTTSTFPISAAAHTLITSSTASLALRRPNRSSSNVPIPVPNLIKKSRGRRVPVVAAFANGTAIVTPNGAANGAANGGKRMHICQVQGCGKCFHRGEHLKRHIRSIHTYEKPYPCTFPSCQKFFNRHDNLLQHIKVHR</sequence>
<dbReference type="PROSITE" id="PS50157">
    <property type="entry name" value="ZINC_FINGER_C2H2_2"/>
    <property type="match status" value="2"/>
</dbReference>
<evidence type="ECO:0000256" key="1">
    <source>
        <dbReference type="ARBA" id="ARBA00022723"/>
    </source>
</evidence>
<evidence type="ECO:0000313" key="8">
    <source>
        <dbReference type="Proteomes" id="UP001362999"/>
    </source>
</evidence>